<dbReference type="Gramene" id="EOY06783">
    <property type="protein sequence ID" value="EOY06783"/>
    <property type="gene ID" value="TCM_021409"/>
</dbReference>
<dbReference type="EMBL" id="CM001882">
    <property type="protein sequence ID" value="EOY06783.1"/>
    <property type="molecule type" value="Genomic_DNA"/>
</dbReference>
<sequence>MPLHSYSWLALHSFIFFSVRGDSTGGGAGSCMVVVGCMGRDAVADGLSGGSVGLALAGTWVEDGGGGEAQRERESLHEFRKPSLEKKRQDKSAVFLIPKTESELAVTCYLSEFCSGKDRKRGFLPQLFH</sequence>
<feature type="signal peptide" evidence="1">
    <location>
        <begin position="1"/>
        <end position="21"/>
    </location>
</feature>
<feature type="chain" id="PRO_5001601317" description="Secreted protein" evidence="1">
    <location>
        <begin position="22"/>
        <end position="129"/>
    </location>
</feature>
<dbReference type="HOGENOM" id="CLU_1952745_0_0_1"/>
<dbReference type="InParanoid" id="A0A061EQ54"/>
<dbReference type="AlphaFoldDB" id="A0A061EQ54"/>
<protein>
    <recommendedName>
        <fullName evidence="4">Secreted protein</fullName>
    </recommendedName>
</protein>
<gene>
    <name evidence="2" type="ORF">TCM_021409</name>
</gene>
<reference evidence="2 3" key="1">
    <citation type="journal article" date="2013" name="Genome Biol.">
        <title>The genome sequence of the most widely cultivated cacao type and its use to identify candidate genes regulating pod color.</title>
        <authorList>
            <person name="Motamayor J.C."/>
            <person name="Mockaitis K."/>
            <person name="Schmutz J."/>
            <person name="Haiminen N."/>
            <person name="Iii D.L."/>
            <person name="Cornejo O."/>
            <person name="Findley S.D."/>
            <person name="Zheng P."/>
            <person name="Utro F."/>
            <person name="Royaert S."/>
            <person name="Saski C."/>
            <person name="Jenkins J."/>
            <person name="Podicheti R."/>
            <person name="Zhao M."/>
            <person name="Scheffler B.E."/>
            <person name="Stack J.C."/>
            <person name="Feltus F.A."/>
            <person name="Mustiga G.M."/>
            <person name="Amores F."/>
            <person name="Phillips W."/>
            <person name="Marelli J.P."/>
            <person name="May G.D."/>
            <person name="Shapiro H."/>
            <person name="Ma J."/>
            <person name="Bustamante C.D."/>
            <person name="Schnell R.J."/>
            <person name="Main D."/>
            <person name="Gilbert D."/>
            <person name="Parida L."/>
            <person name="Kuhn D.N."/>
        </authorList>
    </citation>
    <scope>NUCLEOTIDE SEQUENCE [LARGE SCALE GENOMIC DNA]</scope>
    <source>
        <strain evidence="3">cv. Matina 1-6</strain>
    </source>
</reference>
<evidence type="ECO:0000256" key="1">
    <source>
        <dbReference type="SAM" id="SignalP"/>
    </source>
</evidence>
<evidence type="ECO:0008006" key="4">
    <source>
        <dbReference type="Google" id="ProtNLM"/>
    </source>
</evidence>
<evidence type="ECO:0000313" key="3">
    <source>
        <dbReference type="Proteomes" id="UP000026915"/>
    </source>
</evidence>
<name>A0A061EQ54_THECC</name>
<keyword evidence="1" id="KW-0732">Signal</keyword>
<evidence type="ECO:0000313" key="2">
    <source>
        <dbReference type="EMBL" id="EOY06783.1"/>
    </source>
</evidence>
<proteinExistence type="predicted"/>
<organism evidence="2 3">
    <name type="scientific">Theobroma cacao</name>
    <name type="common">Cacao</name>
    <name type="synonym">Cocoa</name>
    <dbReference type="NCBI Taxonomy" id="3641"/>
    <lineage>
        <taxon>Eukaryota</taxon>
        <taxon>Viridiplantae</taxon>
        <taxon>Streptophyta</taxon>
        <taxon>Embryophyta</taxon>
        <taxon>Tracheophyta</taxon>
        <taxon>Spermatophyta</taxon>
        <taxon>Magnoliopsida</taxon>
        <taxon>eudicotyledons</taxon>
        <taxon>Gunneridae</taxon>
        <taxon>Pentapetalae</taxon>
        <taxon>rosids</taxon>
        <taxon>malvids</taxon>
        <taxon>Malvales</taxon>
        <taxon>Malvaceae</taxon>
        <taxon>Byttnerioideae</taxon>
        <taxon>Theobroma</taxon>
    </lineage>
</organism>
<accession>A0A061EQ54</accession>
<dbReference type="Proteomes" id="UP000026915">
    <property type="component" value="Chromosome 4"/>
</dbReference>
<keyword evidence="3" id="KW-1185">Reference proteome</keyword>